<sequence length="212" mass="24338">MSIANITLEEKLQQITVKLIDETRALYEFLTVDDNSINPMQIYAKINGIKDSVENEKYLTGEYIIKVREGLDYVDLYIDILNNLEKIAQNIDAATYRLSVLLTRSSKIDNIMHGLIVVMCEKILASLTHLIESIKTLSSNAKKSIESARNILKLEEDVDDLYRNIELKLFEKPHDDLVYVMLMKDIADRLEDSEDLIRDSANSITYIAFSRT</sequence>
<accession>A0A2T9X234</accession>
<reference evidence="2 3" key="1">
    <citation type="journal article" date="2015" name="Appl. Environ. Microbiol.">
        <title>Nanoarchaeota, Their Sulfolobales Host, and Nanoarchaeota Virus Distribution across Yellowstone National Park Hot Springs.</title>
        <authorList>
            <person name="Munson-McGee J.H."/>
            <person name="Field E.K."/>
            <person name="Bateson M."/>
            <person name="Rooney C."/>
            <person name="Stepanauskas R."/>
            <person name="Young M.J."/>
        </authorList>
    </citation>
    <scope>NUCLEOTIDE SEQUENCE [LARGE SCALE GENOMIC DNA]</scope>
    <source>
        <strain evidence="2">SCGC AC-742_N10</strain>
    </source>
</reference>
<dbReference type="SUPFAM" id="SSF109755">
    <property type="entry name" value="PhoU-like"/>
    <property type="match status" value="1"/>
</dbReference>
<evidence type="ECO:0000256" key="1">
    <source>
        <dbReference type="ARBA" id="ARBA00008591"/>
    </source>
</evidence>
<comment type="caution">
    <text evidence="2">The sequence shown here is derived from an EMBL/GenBank/DDBJ whole genome shotgun (WGS) entry which is preliminary data.</text>
</comment>
<dbReference type="InterPro" id="IPR038078">
    <property type="entry name" value="PhoU-like_sf"/>
</dbReference>
<protein>
    <submittedName>
        <fullName evidence="2">Phosphate transport regulator</fullName>
    </submittedName>
</protein>
<comment type="similarity">
    <text evidence="1">Belongs to the UPF0111 family.</text>
</comment>
<organism evidence="2 3">
    <name type="scientific">Acidianus hospitalis</name>
    <dbReference type="NCBI Taxonomy" id="563177"/>
    <lineage>
        <taxon>Archaea</taxon>
        <taxon>Thermoproteota</taxon>
        <taxon>Thermoprotei</taxon>
        <taxon>Sulfolobales</taxon>
        <taxon>Sulfolobaceae</taxon>
        <taxon>Acidianus</taxon>
    </lineage>
</organism>
<evidence type="ECO:0000313" key="2">
    <source>
        <dbReference type="EMBL" id="PVU74150.1"/>
    </source>
</evidence>
<gene>
    <name evidence="2" type="ORF">DDW13_08250</name>
</gene>
<dbReference type="Proteomes" id="UP000245638">
    <property type="component" value="Unassembled WGS sequence"/>
</dbReference>
<evidence type="ECO:0000313" key="3">
    <source>
        <dbReference type="Proteomes" id="UP000245638"/>
    </source>
</evidence>
<dbReference type="InterPro" id="IPR018445">
    <property type="entry name" value="Put_Phosphate_transp_reg"/>
</dbReference>
<proteinExistence type="inferred from homology"/>
<dbReference type="EMBL" id="QEFD01000232">
    <property type="protein sequence ID" value="PVU74150.1"/>
    <property type="molecule type" value="Genomic_DNA"/>
</dbReference>
<dbReference type="AlphaFoldDB" id="A0A2T9X234"/>
<name>A0A2T9X234_9CREN</name>
<dbReference type="Pfam" id="PF01865">
    <property type="entry name" value="PhoU_div"/>
    <property type="match status" value="1"/>
</dbReference>
<dbReference type="Gene3D" id="1.20.58.220">
    <property type="entry name" value="Phosphate transport system protein phou homolog 2, domain 2"/>
    <property type="match status" value="1"/>
</dbReference>